<name>A0ABN8WW66_SACUV</name>
<dbReference type="Proteomes" id="UP001162085">
    <property type="component" value="Chromosome 3"/>
</dbReference>
<organism evidence="1 2">
    <name type="scientific">Saccharomyces uvarum</name>
    <name type="common">Yeast</name>
    <name type="synonym">Saccharomyces bayanus var. uvarum</name>
    <dbReference type="NCBI Taxonomy" id="230603"/>
    <lineage>
        <taxon>Eukaryota</taxon>
        <taxon>Fungi</taxon>
        <taxon>Dikarya</taxon>
        <taxon>Ascomycota</taxon>
        <taxon>Saccharomycotina</taxon>
        <taxon>Saccharomycetes</taxon>
        <taxon>Saccharomycetales</taxon>
        <taxon>Saccharomycetaceae</taxon>
        <taxon>Saccharomyces</taxon>
    </lineage>
</organism>
<accession>A0ABN8WW66</accession>
<gene>
    <name evidence="1" type="primary">SUVZ03G0460</name>
    <name evidence="1" type="ORF">SUVZ_03G0460</name>
</gene>
<evidence type="ECO:0000313" key="2">
    <source>
        <dbReference type="Proteomes" id="UP001162085"/>
    </source>
</evidence>
<sequence length="146" mass="16614">MYRDCYTPSTVWDNITVCLSNVTDAKMVIDKSEPYGPSPINIWLDTGSADCDDINEGTAAALVKCVEDNTANRNVHVMCHNSYATIGSYDSNSTYDEFYDYFGHGYPINYPKDYESDENADHLQSNLENNWWHAAMIKRYTPSIKI</sequence>
<keyword evidence="2" id="KW-1185">Reference proteome</keyword>
<evidence type="ECO:0000313" key="1">
    <source>
        <dbReference type="EMBL" id="CAI4058346.1"/>
    </source>
</evidence>
<proteinExistence type="predicted"/>
<protein>
    <submittedName>
        <fullName evidence="1">Uncharacterized protein</fullName>
    </submittedName>
</protein>
<dbReference type="EMBL" id="OX365930">
    <property type="protein sequence ID" value="CAI4058346.1"/>
    <property type="molecule type" value="Genomic_DNA"/>
</dbReference>
<reference evidence="1" key="1">
    <citation type="submission" date="2022-10" db="EMBL/GenBank/DDBJ databases">
        <authorList>
            <person name="Byrne P K."/>
        </authorList>
    </citation>
    <scope>NUCLEOTIDE SEQUENCE</scope>
    <source>
        <strain evidence="1">ZP964</strain>
    </source>
</reference>